<sequence>MNDLEAIKSRFIALRGYWRPWTASLLQANPAFLIHYAEYAGYPAQTGPLSARMVELIYVALDASATHLYEAGVATHMRLAQQAGASEADIFDVLHQVTLQGVSAVLHAADLLHEAAPLPALPDDDPLCVRIEKRWPAEAKRLRRLASQDPGYVSVLLDFVEGGLPEGGLNDSERLLVRLALHACFTHGDMESTRALINQGLTLGLTRAELLQSMQLGGHLAVHGAALGATVHAKISPPAE</sequence>
<evidence type="ECO:0000313" key="2">
    <source>
        <dbReference type="EMBL" id="OZI52988.1"/>
    </source>
</evidence>
<reference evidence="2 3" key="1">
    <citation type="submission" date="2017-05" db="EMBL/GenBank/DDBJ databases">
        <title>Complete and WGS of Bordetella genogroups.</title>
        <authorList>
            <person name="Spilker T."/>
            <person name="LiPuma J."/>
        </authorList>
    </citation>
    <scope>NUCLEOTIDE SEQUENCE [LARGE SCALE GENOMIC DNA]</scope>
    <source>
        <strain evidence="2 3">AU9919</strain>
    </source>
</reference>
<evidence type="ECO:0000259" key="1">
    <source>
        <dbReference type="Pfam" id="PF02627"/>
    </source>
</evidence>
<dbReference type="GO" id="GO:0051920">
    <property type="term" value="F:peroxiredoxin activity"/>
    <property type="evidence" value="ECO:0007669"/>
    <property type="project" value="InterPro"/>
</dbReference>
<dbReference type="AlphaFoldDB" id="A0A261TTJ4"/>
<dbReference type="InterPro" id="IPR029032">
    <property type="entry name" value="AhpD-like"/>
</dbReference>
<comment type="caution">
    <text evidence="2">The sequence shown here is derived from an EMBL/GenBank/DDBJ whole genome shotgun (WGS) entry which is preliminary data.</text>
</comment>
<dbReference type="PANTHER" id="PTHR33930">
    <property type="entry name" value="ALKYL HYDROPEROXIDE REDUCTASE AHPD"/>
    <property type="match status" value="1"/>
</dbReference>
<dbReference type="Pfam" id="PF02627">
    <property type="entry name" value="CMD"/>
    <property type="match status" value="1"/>
</dbReference>
<keyword evidence="3" id="KW-1185">Reference proteome</keyword>
<dbReference type="RefSeq" id="WP_094838791.1">
    <property type="nucleotide sequence ID" value="NZ_NEVQ01000020.1"/>
</dbReference>
<accession>A0A261TTJ4</accession>
<dbReference type="Gene3D" id="1.20.1290.10">
    <property type="entry name" value="AhpD-like"/>
    <property type="match status" value="2"/>
</dbReference>
<dbReference type="EMBL" id="NEVQ01000020">
    <property type="protein sequence ID" value="OZI52988.1"/>
    <property type="molecule type" value="Genomic_DNA"/>
</dbReference>
<feature type="domain" description="Carboxymuconolactone decarboxylase-like" evidence="1">
    <location>
        <begin position="30"/>
        <end position="113"/>
    </location>
</feature>
<dbReference type="InterPro" id="IPR003779">
    <property type="entry name" value="CMD-like"/>
</dbReference>
<evidence type="ECO:0000313" key="3">
    <source>
        <dbReference type="Proteomes" id="UP000216885"/>
    </source>
</evidence>
<organism evidence="2 3">
    <name type="scientific">Bordetella genomosp. 4</name>
    <dbReference type="NCBI Taxonomy" id="463044"/>
    <lineage>
        <taxon>Bacteria</taxon>
        <taxon>Pseudomonadati</taxon>
        <taxon>Pseudomonadota</taxon>
        <taxon>Betaproteobacteria</taxon>
        <taxon>Burkholderiales</taxon>
        <taxon>Alcaligenaceae</taxon>
        <taxon>Bordetella</taxon>
    </lineage>
</organism>
<protein>
    <submittedName>
        <fullName evidence="2">Carboxymuconolactone decarboxylase</fullName>
    </submittedName>
</protein>
<proteinExistence type="predicted"/>
<dbReference type="PANTHER" id="PTHR33930:SF2">
    <property type="entry name" value="BLR3452 PROTEIN"/>
    <property type="match status" value="1"/>
</dbReference>
<dbReference type="Proteomes" id="UP000216885">
    <property type="component" value="Unassembled WGS sequence"/>
</dbReference>
<gene>
    <name evidence="2" type="ORF">CAL20_19560</name>
</gene>
<dbReference type="SUPFAM" id="SSF69118">
    <property type="entry name" value="AhpD-like"/>
    <property type="match status" value="1"/>
</dbReference>
<name>A0A261TTJ4_9BORD</name>